<dbReference type="Proteomes" id="UP000094336">
    <property type="component" value="Unassembled WGS sequence"/>
</dbReference>
<reference evidence="5" key="1">
    <citation type="submission" date="2016-05" db="EMBL/GenBank/DDBJ databases">
        <title>Comparative genomics of biotechnologically important yeasts.</title>
        <authorList>
            <consortium name="DOE Joint Genome Institute"/>
            <person name="Riley R."/>
            <person name="Haridas S."/>
            <person name="Wolfe K.H."/>
            <person name="Lopes M.R."/>
            <person name="Hittinger C.T."/>
            <person name="Goker M."/>
            <person name="Salamov A."/>
            <person name="Wisecaver J."/>
            <person name="Long T.M."/>
            <person name="Aerts A.L."/>
            <person name="Barry K."/>
            <person name="Choi C."/>
            <person name="Clum A."/>
            <person name="Coughlan A.Y."/>
            <person name="Deshpande S."/>
            <person name="Douglass A.P."/>
            <person name="Hanson S.J."/>
            <person name="Klenk H.-P."/>
            <person name="Labutti K."/>
            <person name="Lapidus A."/>
            <person name="Lindquist E."/>
            <person name="Lipzen A."/>
            <person name="Meier-Kolthoff J.P."/>
            <person name="Ohm R.A."/>
            <person name="Otillar R.P."/>
            <person name="Pangilinan J."/>
            <person name="Peng Y."/>
            <person name="Rokas A."/>
            <person name="Rosa C.A."/>
            <person name="Scheuner C."/>
            <person name="Sibirny A.A."/>
            <person name="Slot J.C."/>
            <person name="Stielow J.B."/>
            <person name="Sun H."/>
            <person name="Kurtzman C.P."/>
            <person name="Blackwell M."/>
            <person name="Grigoriev I.V."/>
            <person name="Jeffries T.W."/>
        </authorList>
    </citation>
    <scope>NUCLEOTIDE SEQUENCE [LARGE SCALE GENOMIC DNA]</scope>
    <source>
        <strain evidence="5">NRRL Y-12698</strain>
    </source>
</reference>
<dbReference type="InterPro" id="IPR000591">
    <property type="entry name" value="DEP_dom"/>
</dbReference>
<evidence type="ECO:0000256" key="1">
    <source>
        <dbReference type="ARBA" id="ARBA00022700"/>
    </source>
</evidence>
<dbReference type="GO" id="GO:0035556">
    <property type="term" value="P:intracellular signal transduction"/>
    <property type="evidence" value="ECO:0007669"/>
    <property type="project" value="InterPro"/>
</dbReference>
<dbReference type="SMART" id="SM00315">
    <property type="entry name" value="RGS"/>
    <property type="match status" value="1"/>
</dbReference>
<dbReference type="OrthoDB" id="196547at2759"/>
<dbReference type="PANTHER" id="PTHR10845:SF192">
    <property type="entry name" value="DOUBLE HIT, ISOFORM B"/>
    <property type="match status" value="1"/>
</dbReference>
<dbReference type="PROSITE" id="PS50132">
    <property type="entry name" value="RGS"/>
    <property type="match status" value="1"/>
</dbReference>
<dbReference type="Gene3D" id="1.10.10.10">
    <property type="entry name" value="Winged helix-like DNA-binding domain superfamily/Winged helix DNA-binding domain"/>
    <property type="match status" value="1"/>
</dbReference>
<dbReference type="STRING" id="984486.A0A1E3QQD3"/>
<sequence>MIEISPQTLHEDVSRKLKRAPNGCIYTKDLKDIFSLLIICLDLDDKVPKSKFNPLSAKTFPYAFTLERAIETMAHLNLTINLEYTSTVISYTVKTELATILLKSFMESKMIHAPADRTRSEPKHGVLLQPTAKGVAVLQIFCQKLGIKGNLMPPILLSPFNSMELLAFERSIATDTIIYLQYLSHLVFAKLMGPSPNVWSPSSDPDPISIRKGKEELFNDLFDFGSTADSFMVHWDDIGAASTCKGNPSQMPETPTQVSPFAHRFFTNPESDSHVQYYVSDKGVRLFHNKKFGSDNTQLQYTFTGKAALQWLMDCTDIMYAREARAVLNLIHTSGLIRPVRLTPSTSPANGFQVSKTSYYALNIVGVEEMEWNLSCPQVVLTLSEIEHSTHCLKTGSIRDIHRSSGEGSSNSIRSVAERETNLEDVLRDPGLRYVFKRYLEERFCAENLEVYLELKKYQKLYQAYLNLLKGMKVTEKFRQENSLVFSQVVNPFQDQKGSMAIRKNIQLSDAVANLSNECLSCAYNIYTSYIAIGAPLQLNLNHEIREIIGEVMVHPHSPIMQHFNFMESPSTTEERLLGMVSSDMQGGGPKVIGVTEGPIASMVSVSPTEFSEVSRFLHTITPLLEKVERKIYRLMEIDSFPKFLTSLLYPESTKIQVTL</sequence>
<dbReference type="RefSeq" id="XP_018985209.1">
    <property type="nucleotide sequence ID" value="XM_019131767.1"/>
</dbReference>
<dbReference type="GO" id="GO:0009968">
    <property type="term" value="P:negative regulation of signal transduction"/>
    <property type="evidence" value="ECO:0007669"/>
    <property type="project" value="UniProtKB-KW"/>
</dbReference>
<dbReference type="InterPro" id="IPR058855">
    <property type="entry name" value="RGS1/SST2-like_Fungal-DR"/>
</dbReference>
<gene>
    <name evidence="4" type="ORF">BABINDRAFT_36378</name>
</gene>
<dbReference type="AlphaFoldDB" id="A0A1E3QQD3"/>
<dbReference type="SUPFAM" id="SSF48097">
    <property type="entry name" value="Regulator of G-protein signaling, RGS"/>
    <property type="match status" value="1"/>
</dbReference>
<dbReference type="GeneID" id="30149620"/>
<dbReference type="PROSITE" id="PS50186">
    <property type="entry name" value="DEP"/>
    <property type="match status" value="1"/>
</dbReference>
<dbReference type="GO" id="GO:0000747">
    <property type="term" value="P:conjugation with cellular fusion"/>
    <property type="evidence" value="ECO:0007669"/>
    <property type="project" value="EnsemblFungi"/>
</dbReference>
<feature type="domain" description="RGS" evidence="2">
    <location>
        <begin position="422"/>
        <end position="650"/>
    </location>
</feature>
<keyword evidence="5" id="KW-1185">Reference proteome</keyword>
<dbReference type="InterPro" id="IPR044926">
    <property type="entry name" value="RGS_subdomain_2"/>
</dbReference>
<dbReference type="SUPFAM" id="SSF46785">
    <property type="entry name" value="Winged helix' DNA-binding domain"/>
    <property type="match status" value="1"/>
</dbReference>
<feature type="domain" description="DEP" evidence="3">
    <location>
        <begin position="299"/>
        <end position="364"/>
    </location>
</feature>
<dbReference type="InterPro" id="IPR016137">
    <property type="entry name" value="RGS"/>
</dbReference>
<dbReference type="Pfam" id="PF25889">
    <property type="entry name" value="WHD_Fungal_DR"/>
    <property type="match status" value="1"/>
</dbReference>
<evidence type="ECO:0000259" key="3">
    <source>
        <dbReference type="PROSITE" id="PS50186"/>
    </source>
</evidence>
<dbReference type="CDD" id="cd04450">
    <property type="entry name" value="DEP_RGS7-like"/>
    <property type="match status" value="1"/>
</dbReference>
<evidence type="ECO:0000259" key="2">
    <source>
        <dbReference type="PROSITE" id="PS50132"/>
    </source>
</evidence>
<accession>A0A1E3QQD3</accession>
<name>A0A1E3QQD3_9ASCO</name>
<dbReference type="GO" id="GO:0005096">
    <property type="term" value="F:GTPase activator activity"/>
    <property type="evidence" value="ECO:0007669"/>
    <property type="project" value="EnsemblFungi"/>
</dbReference>
<dbReference type="InterPro" id="IPR036305">
    <property type="entry name" value="RGS_sf"/>
</dbReference>
<dbReference type="PANTHER" id="PTHR10845">
    <property type="entry name" value="REGULATOR OF G PROTEIN SIGNALING"/>
    <property type="match status" value="1"/>
</dbReference>
<evidence type="ECO:0008006" key="6">
    <source>
        <dbReference type="Google" id="ProtNLM"/>
    </source>
</evidence>
<keyword evidence="1" id="KW-0734">Signal transduction inhibitor</keyword>
<dbReference type="InterPro" id="IPR036388">
    <property type="entry name" value="WH-like_DNA-bd_sf"/>
</dbReference>
<dbReference type="GO" id="GO:0005886">
    <property type="term" value="C:plasma membrane"/>
    <property type="evidence" value="ECO:0007669"/>
    <property type="project" value="EnsemblFungi"/>
</dbReference>
<organism evidence="4 5">
    <name type="scientific">Babjeviella inositovora NRRL Y-12698</name>
    <dbReference type="NCBI Taxonomy" id="984486"/>
    <lineage>
        <taxon>Eukaryota</taxon>
        <taxon>Fungi</taxon>
        <taxon>Dikarya</taxon>
        <taxon>Ascomycota</taxon>
        <taxon>Saccharomycotina</taxon>
        <taxon>Pichiomycetes</taxon>
        <taxon>Serinales incertae sedis</taxon>
        <taxon>Babjeviella</taxon>
    </lineage>
</organism>
<dbReference type="Pfam" id="PF00615">
    <property type="entry name" value="RGS"/>
    <property type="match status" value="1"/>
</dbReference>
<dbReference type="GO" id="GO:0071444">
    <property type="term" value="P:cellular response to pheromone"/>
    <property type="evidence" value="ECO:0007669"/>
    <property type="project" value="EnsemblFungi"/>
</dbReference>
<proteinExistence type="predicted"/>
<evidence type="ECO:0000313" key="5">
    <source>
        <dbReference type="Proteomes" id="UP000094336"/>
    </source>
</evidence>
<dbReference type="EMBL" id="KV454431">
    <property type="protein sequence ID" value="ODQ79881.1"/>
    <property type="molecule type" value="Genomic_DNA"/>
</dbReference>
<evidence type="ECO:0000313" key="4">
    <source>
        <dbReference type="EMBL" id="ODQ79881.1"/>
    </source>
</evidence>
<dbReference type="Gene3D" id="1.10.167.10">
    <property type="entry name" value="Regulator of G-protein Signalling 4, domain 2"/>
    <property type="match status" value="1"/>
</dbReference>
<dbReference type="Pfam" id="PF00610">
    <property type="entry name" value="DEP"/>
    <property type="match status" value="1"/>
</dbReference>
<protein>
    <recommendedName>
        <fullName evidence="6">RGS domain-containing protein</fullName>
    </recommendedName>
</protein>
<dbReference type="SMART" id="SM00049">
    <property type="entry name" value="DEP"/>
    <property type="match status" value="1"/>
</dbReference>
<dbReference type="InterPro" id="IPR036390">
    <property type="entry name" value="WH_DNA-bd_sf"/>
</dbReference>